<name>A0AAV7G1G0_DENCH</name>
<accession>A0AAV7G1G0</accession>
<protein>
    <submittedName>
        <fullName evidence="1">Uncharacterized protein</fullName>
    </submittedName>
</protein>
<sequence length="65" mass="7520">MQLGKLLHELVRLADVVDGEEDGRGPRMNWAVGEQPYSLLRERSKSVSIMWPSERTRTFSGFRSR</sequence>
<keyword evidence="2" id="KW-1185">Reference proteome</keyword>
<reference evidence="1 2" key="1">
    <citation type="journal article" date="2021" name="Hortic Res">
        <title>Chromosome-scale assembly of the Dendrobium chrysotoxum genome enhances the understanding of orchid evolution.</title>
        <authorList>
            <person name="Zhang Y."/>
            <person name="Zhang G.Q."/>
            <person name="Zhang D."/>
            <person name="Liu X.D."/>
            <person name="Xu X.Y."/>
            <person name="Sun W.H."/>
            <person name="Yu X."/>
            <person name="Zhu X."/>
            <person name="Wang Z.W."/>
            <person name="Zhao X."/>
            <person name="Zhong W.Y."/>
            <person name="Chen H."/>
            <person name="Yin W.L."/>
            <person name="Huang T."/>
            <person name="Niu S.C."/>
            <person name="Liu Z.J."/>
        </authorList>
    </citation>
    <scope>NUCLEOTIDE SEQUENCE [LARGE SCALE GENOMIC DNA]</scope>
    <source>
        <strain evidence="1">Lindl</strain>
    </source>
</reference>
<proteinExistence type="predicted"/>
<evidence type="ECO:0000313" key="1">
    <source>
        <dbReference type="EMBL" id="KAH0450211.1"/>
    </source>
</evidence>
<organism evidence="1 2">
    <name type="scientific">Dendrobium chrysotoxum</name>
    <name type="common">Orchid</name>
    <dbReference type="NCBI Taxonomy" id="161865"/>
    <lineage>
        <taxon>Eukaryota</taxon>
        <taxon>Viridiplantae</taxon>
        <taxon>Streptophyta</taxon>
        <taxon>Embryophyta</taxon>
        <taxon>Tracheophyta</taxon>
        <taxon>Spermatophyta</taxon>
        <taxon>Magnoliopsida</taxon>
        <taxon>Liliopsida</taxon>
        <taxon>Asparagales</taxon>
        <taxon>Orchidaceae</taxon>
        <taxon>Epidendroideae</taxon>
        <taxon>Malaxideae</taxon>
        <taxon>Dendrobiinae</taxon>
        <taxon>Dendrobium</taxon>
    </lineage>
</organism>
<dbReference type="Proteomes" id="UP000775213">
    <property type="component" value="Unassembled WGS sequence"/>
</dbReference>
<dbReference type="AlphaFoldDB" id="A0AAV7G1G0"/>
<gene>
    <name evidence="1" type="ORF">IEQ34_020903</name>
</gene>
<evidence type="ECO:0000313" key="2">
    <source>
        <dbReference type="Proteomes" id="UP000775213"/>
    </source>
</evidence>
<dbReference type="EMBL" id="JAGFBR010000018">
    <property type="protein sequence ID" value="KAH0450211.1"/>
    <property type="molecule type" value="Genomic_DNA"/>
</dbReference>
<comment type="caution">
    <text evidence="1">The sequence shown here is derived from an EMBL/GenBank/DDBJ whole genome shotgun (WGS) entry which is preliminary data.</text>
</comment>